<keyword evidence="3" id="KW-0349">Heme</keyword>
<evidence type="ECO:0000313" key="4">
    <source>
        <dbReference type="EMBL" id="CDX19783.1"/>
    </source>
</evidence>
<dbReference type="InterPro" id="IPR036396">
    <property type="entry name" value="Cyt_P450_sf"/>
</dbReference>
<keyword evidence="3" id="KW-0560">Oxidoreductase</keyword>
<dbReference type="Proteomes" id="UP000045285">
    <property type="component" value="Unassembled WGS sequence"/>
</dbReference>
<dbReference type="InterPro" id="IPR002397">
    <property type="entry name" value="Cyt_P450_B"/>
</dbReference>
<organism evidence="4 5">
    <name type="scientific">Mesorhizobium plurifarium</name>
    <dbReference type="NCBI Taxonomy" id="69974"/>
    <lineage>
        <taxon>Bacteria</taxon>
        <taxon>Pseudomonadati</taxon>
        <taxon>Pseudomonadota</taxon>
        <taxon>Alphaproteobacteria</taxon>
        <taxon>Hyphomicrobiales</taxon>
        <taxon>Phyllobacteriaceae</taxon>
        <taxon>Mesorhizobium</taxon>
    </lineage>
</organism>
<evidence type="ECO:0000313" key="5">
    <source>
        <dbReference type="Proteomes" id="UP000045285"/>
    </source>
</evidence>
<dbReference type="AlphaFoldDB" id="A0A090DSQ1"/>
<evidence type="ECO:0000256" key="3">
    <source>
        <dbReference type="RuleBase" id="RU000461"/>
    </source>
</evidence>
<accession>A0A090DSQ1</accession>
<evidence type="ECO:0000256" key="2">
    <source>
        <dbReference type="ARBA" id="ARBA00010617"/>
    </source>
</evidence>
<dbReference type="Pfam" id="PF00067">
    <property type="entry name" value="p450"/>
    <property type="match status" value="1"/>
</dbReference>
<dbReference type="PANTHER" id="PTHR46696:SF4">
    <property type="entry name" value="BIOTIN BIOSYNTHESIS CYTOCHROME P450"/>
    <property type="match status" value="1"/>
</dbReference>
<comment type="cofactor">
    <cofactor evidence="1">
        <name>heme</name>
        <dbReference type="ChEBI" id="CHEBI:30413"/>
    </cofactor>
</comment>
<evidence type="ECO:0000256" key="1">
    <source>
        <dbReference type="ARBA" id="ARBA00001971"/>
    </source>
</evidence>
<dbReference type="STRING" id="69974.MPLDJ20_70135"/>
<dbReference type="PRINTS" id="PR00359">
    <property type="entry name" value="BP450"/>
</dbReference>
<keyword evidence="3" id="KW-0503">Monooxygenase</keyword>
<dbReference type="PROSITE" id="PS00086">
    <property type="entry name" value="CYTOCHROME_P450"/>
    <property type="match status" value="1"/>
</dbReference>
<dbReference type="Gene3D" id="1.10.630.10">
    <property type="entry name" value="Cytochrome P450"/>
    <property type="match status" value="1"/>
</dbReference>
<dbReference type="GO" id="GO:0006707">
    <property type="term" value="P:cholesterol catabolic process"/>
    <property type="evidence" value="ECO:0007669"/>
    <property type="project" value="TreeGrafter"/>
</dbReference>
<comment type="similarity">
    <text evidence="2 3">Belongs to the cytochrome P450 family.</text>
</comment>
<keyword evidence="3" id="KW-0408">Iron</keyword>
<dbReference type="InterPro" id="IPR017972">
    <property type="entry name" value="Cyt_P450_CS"/>
</dbReference>
<dbReference type="PANTHER" id="PTHR46696">
    <property type="entry name" value="P450, PUTATIVE (EUROFUNG)-RELATED"/>
    <property type="match status" value="1"/>
</dbReference>
<reference evidence="5" key="1">
    <citation type="submission" date="2014-08" db="EMBL/GenBank/DDBJ databases">
        <authorList>
            <person name="Moulin L."/>
        </authorList>
    </citation>
    <scope>NUCLEOTIDE SEQUENCE [LARGE SCALE GENOMIC DNA]</scope>
</reference>
<keyword evidence="3" id="KW-0479">Metal-binding</keyword>
<sequence>MNDHLDIANLPSLAEAGFSGGRDNFREFCRTIFRINEPRFLRNDQNQLVVFRHEDLQAFGTAPQIGNLPIGKLYPARFASDGSPARGPGSGVADVISSQVFTFNPPLHGPARQILIDWLGPKQIAALEKVGRQAAHAVLDRIQHSSPLDFVSAIAERLTISFWSSLLHLTDSETETIGACTREMTRLFRLGRNADDLQALDLAFAEYARILDDVATRRLAAKDPDLTAIAEKLAALRSDDDPFAVGVAPKSVGQLLAGNLVDGFHTTALATANTFCVLARDPNAMTQVRNSPQLAAKAIAEALRIEPPIILLKRYALEDFTYRGKTIPAGSIVTMLWAAGNYDPSVFPDPERFDINRLHAGLTTFGKGIHICPGRHLGVMLIRVLLDVFLEKDIEVELSGDRVTWIPRHMVNQLSAMPAIVKRRTG</sequence>
<dbReference type="GO" id="GO:0036199">
    <property type="term" value="F:cholest-4-en-3-one 26-monooxygenase activity"/>
    <property type="evidence" value="ECO:0007669"/>
    <property type="project" value="TreeGrafter"/>
</dbReference>
<keyword evidence="5" id="KW-1185">Reference proteome</keyword>
<protein>
    <submittedName>
        <fullName evidence="4">Cytochrome P450 family protein</fullName>
    </submittedName>
</protein>
<dbReference type="InterPro" id="IPR001128">
    <property type="entry name" value="Cyt_P450"/>
</dbReference>
<dbReference type="SUPFAM" id="SSF48264">
    <property type="entry name" value="Cytochrome P450"/>
    <property type="match status" value="1"/>
</dbReference>
<proteinExistence type="inferred from homology"/>
<dbReference type="EMBL" id="CCMZ01000024">
    <property type="protein sequence ID" value="CDX19783.1"/>
    <property type="molecule type" value="Genomic_DNA"/>
</dbReference>
<dbReference type="GO" id="GO:0008395">
    <property type="term" value="F:steroid hydroxylase activity"/>
    <property type="evidence" value="ECO:0007669"/>
    <property type="project" value="TreeGrafter"/>
</dbReference>
<name>A0A090DSQ1_MESPL</name>
<dbReference type="GO" id="GO:0020037">
    <property type="term" value="F:heme binding"/>
    <property type="evidence" value="ECO:0007669"/>
    <property type="project" value="InterPro"/>
</dbReference>
<dbReference type="GO" id="GO:0005506">
    <property type="term" value="F:iron ion binding"/>
    <property type="evidence" value="ECO:0007669"/>
    <property type="project" value="InterPro"/>
</dbReference>
<gene>
    <name evidence="4" type="ORF">MPL3356_300117</name>
</gene>